<feature type="chain" id="PRO_5023156000" description="Hydrophobin" evidence="6">
    <location>
        <begin position="20"/>
        <end position="113"/>
    </location>
</feature>
<dbReference type="SMART" id="SM00075">
    <property type="entry name" value="HYDRO"/>
    <property type="match status" value="1"/>
</dbReference>
<dbReference type="EMBL" id="ML213591">
    <property type="protein sequence ID" value="TFK43804.1"/>
    <property type="molecule type" value="Genomic_DNA"/>
</dbReference>
<keyword evidence="8" id="KW-1185">Reference proteome</keyword>
<sequence length="113" mass="11330">MQFKLATLATVALATLATATPVRRTGIPASQCSTGPVQCCNSVQPASSSAVSAIFALLGIVIQDLNIDVGLTCSPISVIGLGSNSCTAQAVCCEDNSFKGLVAIGCTPVDLSL</sequence>
<gene>
    <name evidence="7" type="ORF">BDQ12DRAFT_662381</name>
</gene>
<keyword evidence="6" id="KW-0732">Signal</keyword>
<keyword evidence="4 6" id="KW-0964">Secreted</keyword>
<name>A0A5C3MEG8_9AGAR</name>
<feature type="signal peptide" evidence="6">
    <location>
        <begin position="1"/>
        <end position="19"/>
    </location>
</feature>
<dbReference type="AlphaFoldDB" id="A0A5C3MEG8"/>
<reference evidence="7 8" key="1">
    <citation type="journal article" date="2019" name="Nat. Ecol. Evol.">
        <title>Megaphylogeny resolves global patterns of mushroom evolution.</title>
        <authorList>
            <person name="Varga T."/>
            <person name="Krizsan K."/>
            <person name="Foldi C."/>
            <person name="Dima B."/>
            <person name="Sanchez-Garcia M."/>
            <person name="Sanchez-Ramirez S."/>
            <person name="Szollosi G.J."/>
            <person name="Szarkandi J.G."/>
            <person name="Papp V."/>
            <person name="Albert L."/>
            <person name="Andreopoulos W."/>
            <person name="Angelini C."/>
            <person name="Antonin V."/>
            <person name="Barry K.W."/>
            <person name="Bougher N.L."/>
            <person name="Buchanan P."/>
            <person name="Buyck B."/>
            <person name="Bense V."/>
            <person name="Catcheside P."/>
            <person name="Chovatia M."/>
            <person name="Cooper J."/>
            <person name="Damon W."/>
            <person name="Desjardin D."/>
            <person name="Finy P."/>
            <person name="Geml J."/>
            <person name="Haridas S."/>
            <person name="Hughes K."/>
            <person name="Justo A."/>
            <person name="Karasinski D."/>
            <person name="Kautmanova I."/>
            <person name="Kiss B."/>
            <person name="Kocsube S."/>
            <person name="Kotiranta H."/>
            <person name="LaButti K.M."/>
            <person name="Lechner B.E."/>
            <person name="Liimatainen K."/>
            <person name="Lipzen A."/>
            <person name="Lukacs Z."/>
            <person name="Mihaltcheva S."/>
            <person name="Morgado L.N."/>
            <person name="Niskanen T."/>
            <person name="Noordeloos M.E."/>
            <person name="Ohm R.A."/>
            <person name="Ortiz-Santana B."/>
            <person name="Ovrebo C."/>
            <person name="Racz N."/>
            <person name="Riley R."/>
            <person name="Savchenko A."/>
            <person name="Shiryaev A."/>
            <person name="Soop K."/>
            <person name="Spirin V."/>
            <person name="Szebenyi C."/>
            <person name="Tomsovsky M."/>
            <person name="Tulloss R.E."/>
            <person name="Uehling J."/>
            <person name="Grigoriev I.V."/>
            <person name="Vagvolgyi C."/>
            <person name="Papp T."/>
            <person name="Martin F.M."/>
            <person name="Miettinen O."/>
            <person name="Hibbett D.S."/>
            <person name="Nagy L.G."/>
        </authorList>
    </citation>
    <scope>NUCLEOTIDE SEQUENCE [LARGE SCALE GENOMIC DNA]</scope>
    <source>
        <strain evidence="7 8">CBS 166.37</strain>
    </source>
</reference>
<evidence type="ECO:0000256" key="5">
    <source>
        <dbReference type="ARBA" id="ARBA00023157"/>
    </source>
</evidence>
<dbReference type="OrthoDB" id="4225815at2759"/>
<dbReference type="InterPro" id="IPR001338">
    <property type="entry name" value="Class_I_Hydrophobin"/>
</dbReference>
<comment type="similarity">
    <text evidence="2 6">Belongs to the fungal hydrophobin family.</text>
</comment>
<evidence type="ECO:0000313" key="8">
    <source>
        <dbReference type="Proteomes" id="UP000308652"/>
    </source>
</evidence>
<dbReference type="GO" id="GO:0009277">
    <property type="term" value="C:fungal-type cell wall"/>
    <property type="evidence" value="ECO:0007669"/>
    <property type="project" value="InterPro"/>
</dbReference>
<evidence type="ECO:0000256" key="3">
    <source>
        <dbReference type="ARBA" id="ARBA00022512"/>
    </source>
</evidence>
<protein>
    <recommendedName>
        <fullName evidence="6">Hydrophobin</fullName>
    </recommendedName>
</protein>
<dbReference type="STRING" id="68775.A0A5C3MEG8"/>
<evidence type="ECO:0000313" key="7">
    <source>
        <dbReference type="EMBL" id="TFK43804.1"/>
    </source>
</evidence>
<dbReference type="Proteomes" id="UP000308652">
    <property type="component" value="Unassembled WGS sequence"/>
</dbReference>
<dbReference type="Pfam" id="PF01185">
    <property type="entry name" value="Hydrophobin"/>
    <property type="match status" value="1"/>
</dbReference>
<proteinExistence type="inferred from homology"/>
<comment type="subcellular location">
    <subcellularLocation>
        <location evidence="1 6">Secreted</location>
        <location evidence="1 6">Cell wall</location>
    </subcellularLocation>
</comment>
<evidence type="ECO:0000256" key="2">
    <source>
        <dbReference type="ARBA" id="ARBA00010446"/>
    </source>
</evidence>
<dbReference type="GO" id="GO:0005199">
    <property type="term" value="F:structural constituent of cell wall"/>
    <property type="evidence" value="ECO:0007669"/>
    <property type="project" value="InterPro"/>
</dbReference>
<dbReference type="CDD" id="cd23507">
    <property type="entry name" value="hydrophobin_I"/>
    <property type="match status" value="1"/>
</dbReference>
<keyword evidence="5 6" id="KW-1015">Disulfide bond</keyword>
<evidence type="ECO:0000256" key="6">
    <source>
        <dbReference type="RuleBase" id="RU365009"/>
    </source>
</evidence>
<organism evidence="7 8">
    <name type="scientific">Crucibulum laeve</name>
    <dbReference type="NCBI Taxonomy" id="68775"/>
    <lineage>
        <taxon>Eukaryota</taxon>
        <taxon>Fungi</taxon>
        <taxon>Dikarya</taxon>
        <taxon>Basidiomycota</taxon>
        <taxon>Agaricomycotina</taxon>
        <taxon>Agaricomycetes</taxon>
        <taxon>Agaricomycetidae</taxon>
        <taxon>Agaricales</taxon>
        <taxon>Agaricineae</taxon>
        <taxon>Nidulariaceae</taxon>
        <taxon>Crucibulum</taxon>
    </lineage>
</organism>
<keyword evidence="3 6" id="KW-0134">Cell wall</keyword>
<evidence type="ECO:0000256" key="4">
    <source>
        <dbReference type="ARBA" id="ARBA00022525"/>
    </source>
</evidence>
<accession>A0A5C3MEG8</accession>
<evidence type="ECO:0000256" key="1">
    <source>
        <dbReference type="ARBA" id="ARBA00004191"/>
    </source>
</evidence>